<dbReference type="EMBL" id="BQNB010014148">
    <property type="protein sequence ID" value="GJT24590.1"/>
    <property type="molecule type" value="Genomic_DNA"/>
</dbReference>
<dbReference type="Proteomes" id="UP001151760">
    <property type="component" value="Unassembled WGS sequence"/>
</dbReference>
<name>A0ABQ5CCE0_9ASTR</name>
<reference evidence="1" key="2">
    <citation type="submission" date="2022-01" db="EMBL/GenBank/DDBJ databases">
        <authorList>
            <person name="Yamashiro T."/>
            <person name="Shiraishi A."/>
            <person name="Satake H."/>
            <person name="Nakayama K."/>
        </authorList>
    </citation>
    <scope>NUCLEOTIDE SEQUENCE</scope>
</reference>
<gene>
    <name evidence="1" type="ORF">Tco_0894527</name>
</gene>
<evidence type="ECO:0000313" key="2">
    <source>
        <dbReference type="Proteomes" id="UP001151760"/>
    </source>
</evidence>
<keyword evidence="2" id="KW-1185">Reference proteome</keyword>
<protein>
    <submittedName>
        <fullName evidence="1">Uncharacterized protein</fullName>
    </submittedName>
</protein>
<sequence length="77" mass="8668">MKTSNYDPTVKLTLKATRAHAYENRNSLERYNQHVIDPLAFVANVSSQQYPTQSAISQTATVYKLSSNHNLADHDTT</sequence>
<reference evidence="1" key="1">
    <citation type="journal article" date="2022" name="Int. J. Mol. Sci.">
        <title>Draft Genome of Tanacetum Coccineum: Genomic Comparison of Closely Related Tanacetum-Family Plants.</title>
        <authorList>
            <person name="Yamashiro T."/>
            <person name="Shiraishi A."/>
            <person name="Nakayama K."/>
            <person name="Satake H."/>
        </authorList>
    </citation>
    <scope>NUCLEOTIDE SEQUENCE</scope>
</reference>
<evidence type="ECO:0000313" key="1">
    <source>
        <dbReference type="EMBL" id="GJT24590.1"/>
    </source>
</evidence>
<accession>A0ABQ5CCE0</accession>
<organism evidence="1 2">
    <name type="scientific">Tanacetum coccineum</name>
    <dbReference type="NCBI Taxonomy" id="301880"/>
    <lineage>
        <taxon>Eukaryota</taxon>
        <taxon>Viridiplantae</taxon>
        <taxon>Streptophyta</taxon>
        <taxon>Embryophyta</taxon>
        <taxon>Tracheophyta</taxon>
        <taxon>Spermatophyta</taxon>
        <taxon>Magnoliopsida</taxon>
        <taxon>eudicotyledons</taxon>
        <taxon>Gunneridae</taxon>
        <taxon>Pentapetalae</taxon>
        <taxon>asterids</taxon>
        <taxon>campanulids</taxon>
        <taxon>Asterales</taxon>
        <taxon>Asteraceae</taxon>
        <taxon>Asteroideae</taxon>
        <taxon>Anthemideae</taxon>
        <taxon>Anthemidinae</taxon>
        <taxon>Tanacetum</taxon>
    </lineage>
</organism>
<comment type="caution">
    <text evidence="1">The sequence shown here is derived from an EMBL/GenBank/DDBJ whole genome shotgun (WGS) entry which is preliminary data.</text>
</comment>
<proteinExistence type="predicted"/>